<dbReference type="EMBL" id="LPVJ01000011">
    <property type="protein sequence ID" value="KUO96574.1"/>
    <property type="molecule type" value="Genomic_DNA"/>
</dbReference>
<evidence type="ECO:0000313" key="1">
    <source>
        <dbReference type="EMBL" id="KUO96574.1"/>
    </source>
</evidence>
<protein>
    <recommendedName>
        <fullName evidence="3">DUF2508 domain-containing protein</fullName>
    </recommendedName>
</protein>
<dbReference type="OrthoDB" id="2649829at2"/>
<dbReference type="Proteomes" id="UP000053557">
    <property type="component" value="Unassembled WGS sequence"/>
</dbReference>
<evidence type="ECO:0008006" key="3">
    <source>
        <dbReference type="Google" id="ProtNLM"/>
    </source>
</evidence>
<proteinExistence type="predicted"/>
<evidence type="ECO:0000313" key="2">
    <source>
        <dbReference type="Proteomes" id="UP000053557"/>
    </source>
</evidence>
<organism evidence="1 2">
    <name type="scientific">Ferroacidibacillus organovorans</name>
    <dbReference type="NCBI Taxonomy" id="1765683"/>
    <lineage>
        <taxon>Bacteria</taxon>
        <taxon>Bacillati</taxon>
        <taxon>Bacillota</taxon>
        <taxon>Bacilli</taxon>
        <taxon>Bacillales</taxon>
        <taxon>Alicyclobacillaceae</taxon>
        <taxon>Ferroacidibacillus</taxon>
    </lineage>
</organism>
<dbReference type="InterPro" id="IPR019644">
    <property type="entry name" value="DUF2508"/>
</dbReference>
<reference evidence="1 2" key="1">
    <citation type="submission" date="2015-12" db="EMBL/GenBank/DDBJ databases">
        <title>Draft genome sequence of Acidibacillus ferrooxidans ITV001, isolated from a chalcopyrite acid mine drainage site in Brazil.</title>
        <authorList>
            <person name="Dall'Agnol H."/>
            <person name="Nancucheo I."/>
            <person name="Johnson B."/>
            <person name="Oliveira R."/>
            <person name="Leite L."/>
            <person name="Pylro V."/>
            <person name="Nunes G.L."/>
            <person name="Tzotzos G."/>
            <person name="Fernandes G.R."/>
            <person name="Dutra J."/>
            <person name="Orellana S.C."/>
            <person name="Oliveira G."/>
        </authorList>
    </citation>
    <scope>NUCLEOTIDE SEQUENCE [LARGE SCALE GENOMIC DNA]</scope>
    <source>
        <strain evidence="2">ITV01</strain>
    </source>
</reference>
<dbReference type="RefSeq" id="WP_067713323.1">
    <property type="nucleotide sequence ID" value="NZ_LPVJ01000011.1"/>
</dbReference>
<name>A0A124IW78_9BACL</name>
<dbReference type="Pfam" id="PF10704">
    <property type="entry name" value="DUF2508"/>
    <property type="match status" value="1"/>
</dbReference>
<dbReference type="AlphaFoldDB" id="A0A124IW78"/>
<keyword evidence="2" id="KW-1185">Reference proteome</keyword>
<sequence>MANESKKMIDPHQDLLEEIAVAKEQLHIAREHFDYADGQDAVDDAIYLLSAAEMRYEGLLRIAKHRGLMVDEKGRALVTLQRPFGRERFVESANPGGASFVNMDEAGYRESGL</sequence>
<accession>A0A124IW78</accession>
<gene>
    <name evidence="1" type="ORF">ATW55_00375</name>
</gene>
<comment type="caution">
    <text evidence="1">The sequence shown here is derived from an EMBL/GenBank/DDBJ whole genome shotgun (WGS) entry which is preliminary data.</text>
</comment>